<reference evidence="7" key="1">
    <citation type="journal article" date="2019" name="Environ. Microbiol.">
        <title>Fungal ecological strategies reflected in gene transcription - a case study of two litter decomposers.</title>
        <authorList>
            <person name="Barbi F."/>
            <person name="Kohler A."/>
            <person name="Barry K."/>
            <person name="Baskaran P."/>
            <person name="Daum C."/>
            <person name="Fauchery L."/>
            <person name="Ihrmark K."/>
            <person name="Kuo A."/>
            <person name="LaButti K."/>
            <person name="Lipzen A."/>
            <person name="Morin E."/>
            <person name="Grigoriev I.V."/>
            <person name="Henrissat B."/>
            <person name="Lindahl B."/>
            <person name="Martin F."/>
        </authorList>
    </citation>
    <scope>NUCLEOTIDE SEQUENCE</scope>
    <source>
        <strain evidence="7">JB14</strain>
    </source>
</reference>
<dbReference type="InterPro" id="IPR002893">
    <property type="entry name" value="Znf_MYND"/>
</dbReference>
<dbReference type="Gene3D" id="6.10.140.2220">
    <property type="match status" value="1"/>
</dbReference>
<evidence type="ECO:0000256" key="4">
    <source>
        <dbReference type="PROSITE-ProRule" id="PRU00134"/>
    </source>
</evidence>
<evidence type="ECO:0000256" key="3">
    <source>
        <dbReference type="ARBA" id="ARBA00022833"/>
    </source>
</evidence>
<evidence type="ECO:0000256" key="5">
    <source>
        <dbReference type="SAM" id="MobiDB-lite"/>
    </source>
</evidence>
<sequence length="848" mass="95893">MAASTSSEANQQKPKSRPPAFAKWPTVKILLPPSGRNSSVAGRFHARDPKCSSICIRRVFPHEVQNIIDFKRHRVDADGKVKYPMPLEGQPSNIPRYLGGIKAAEGSKSDSDSEGDQSKPPPKYWNQGWYLWSTNNQRSAVDHIMYMNEDLARSAATARLKQKRQLEWLEYQNFLERTGWHADDETPPPEGKYWGHKRPPRPFFTDDEYLKSTLLIQLPPPTPPIWEKIDKLLAPSRQALGLFTNDLSSGTFIRFADRVWEKAFTDEPFLLAQRSWEKLSEAWKKSADDADIAALNLGPTGSANSHGDDGEDFIFAMDAVRRVTESFSKETGGQRSEWEGLVNAGATEALCRNVCQLKADTMATDAMSSYYPPFVMIYFAAMGFNETLSDLDRRVLSVVRDNWREIMNRWWNEPQNTLNQDNSHEPERLVVSRLLGHLLIHDPSVYSIIFDPEDHTLSVISRHWAHSMSSNVARSTMVILRSIIFFTFSQNVEEYLKDHERPSLPFLMSKFYSGLGQSAPDPQLLIETMSTKLGLGDPAYAVEDLAFCNDLYLSYRELDDTSFAEVLRSEKAVTYWRNAFKLMLHDVKSVQKEVASSVMNLAVKLVIQKPAAECAAITQTWISAGLFDVLDLTMADLVRTPGIARILVFLFTGIKEAAYEFPPDLLSALKDQLPRQKAVGAVLKYDIETQSTTNSDGKTKAFGEGNEIPDAEDPMWNHGLWQAMGWLQGLCHDRELCTRRGCGKKGVSKCSSCKEFMYCGVDCQKLDWKEHKQICKFTNVYIHPVNSGKNRLTRSKAAEDGPDRDGSFLRGSKCARHYYGSGDEYNGHLLDTDIVRLRCRRGAVFRGI</sequence>
<keyword evidence="1" id="KW-0479">Metal-binding</keyword>
<dbReference type="GO" id="GO:0008270">
    <property type="term" value="F:zinc ion binding"/>
    <property type="evidence" value="ECO:0007669"/>
    <property type="project" value="UniProtKB-KW"/>
</dbReference>
<feature type="region of interest" description="Disordered" evidence="5">
    <location>
        <begin position="103"/>
        <end position="122"/>
    </location>
</feature>
<protein>
    <recommendedName>
        <fullName evidence="6">MYND-type domain-containing protein</fullName>
    </recommendedName>
</protein>
<dbReference type="AlphaFoldDB" id="A0A6A4I294"/>
<evidence type="ECO:0000259" key="6">
    <source>
        <dbReference type="PROSITE" id="PS50865"/>
    </source>
</evidence>
<gene>
    <name evidence="7" type="ORF">BT96DRAFT_1017020</name>
</gene>
<dbReference type="Proteomes" id="UP000799118">
    <property type="component" value="Unassembled WGS sequence"/>
</dbReference>
<keyword evidence="8" id="KW-1185">Reference proteome</keyword>
<dbReference type="PROSITE" id="PS50865">
    <property type="entry name" value="ZF_MYND_2"/>
    <property type="match status" value="1"/>
</dbReference>
<evidence type="ECO:0000313" key="8">
    <source>
        <dbReference type="Proteomes" id="UP000799118"/>
    </source>
</evidence>
<feature type="domain" description="MYND-type" evidence="6">
    <location>
        <begin position="739"/>
        <end position="775"/>
    </location>
</feature>
<dbReference type="Pfam" id="PF01753">
    <property type="entry name" value="zf-MYND"/>
    <property type="match status" value="1"/>
</dbReference>
<name>A0A6A4I294_9AGAR</name>
<evidence type="ECO:0000256" key="1">
    <source>
        <dbReference type="ARBA" id="ARBA00022723"/>
    </source>
</evidence>
<keyword evidence="2 4" id="KW-0863">Zinc-finger</keyword>
<accession>A0A6A4I294</accession>
<organism evidence="7 8">
    <name type="scientific">Gymnopus androsaceus JB14</name>
    <dbReference type="NCBI Taxonomy" id="1447944"/>
    <lineage>
        <taxon>Eukaryota</taxon>
        <taxon>Fungi</taxon>
        <taxon>Dikarya</taxon>
        <taxon>Basidiomycota</taxon>
        <taxon>Agaricomycotina</taxon>
        <taxon>Agaricomycetes</taxon>
        <taxon>Agaricomycetidae</taxon>
        <taxon>Agaricales</taxon>
        <taxon>Marasmiineae</taxon>
        <taxon>Omphalotaceae</taxon>
        <taxon>Gymnopus</taxon>
    </lineage>
</organism>
<dbReference type="EMBL" id="ML769426">
    <property type="protein sequence ID" value="KAE9403307.1"/>
    <property type="molecule type" value="Genomic_DNA"/>
</dbReference>
<feature type="region of interest" description="Disordered" evidence="5">
    <location>
        <begin position="1"/>
        <end position="25"/>
    </location>
</feature>
<evidence type="ECO:0000256" key="2">
    <source>
        <dbReference type="ARBA" id="ARBA00022771"/>
    </source>
</evidence>
<keyword evidence="3" id="KW-0862">Zinc</keyword>
<dbReference type="OrthoDB" id="432970at2759"/>
<feature type="compositionally biased region" description="Polar residues" evidence="5">
    <location>
        <begin position="1"/>
        <end position="13"/>
    </location>
</feature>
<dbReference type="SUPFAM" id="SSF144232">
    <property type="entry name" value="HIT/MYND zinc finger-like"/>
    <property type="match status" value="1"/>
</dbReference>
<proteinExistence type="predicted"/>
<evidence type="ECO:0000313" key="7">
    <source>
        <dbReference type="EMBL" id="KAE9403307.1"/>
    </source>
</evidence>